<organism evidence="1 2">
    <name type="scientific">Enterocloster asparagiformis</name>
    <dbReference type="NCBI Taxonomy" id="333367"/>
    <lineage>
        <taxon>Bacteria</taxon>
        <taxon>Bacillati</taxon>
        <taxon>Bacillota</taxon>
        <taxon>Clostridia</taxon>
        <taxon>Lachnospirales</taxon>
        <taxon>Lachnospiraceae</taxon>
        <taxon>Enterocloster</taxon>
    </lineage>
</organism>
<protein>
    <submittedName>
        <fullName evidence="1">Uncharacterized protein</fullName>
    </submittedName>
</protein>
<dbReference type="AlphaFoldDB" id="A0A413FEJ3"/>
<evidence type="ECO:0000313" key="1">
    <source>
        <dbReference type="EMBL" id="RGX28910.1"/>
    </source>
</evidence>
<comment type="caution">
    <text evidence="1">The sequence shown here is derived from an EMBL/GenBank/DDBJ whole genome shotgun (WGS) entry which is preliminary data.</text>
</comment>
<sequence>MDENNRKELVHWRVYPAEDEETGAVSLRIWGRGEGFDVAAVPIRAVAPVPGGFEAEAEDGTIFLLFLNENAWPTVFGLEKTEWYRLVHRLDSFDLKCFACIWMDDLYLCSEEKYQREQCEEWAGRNGLDPGAWERIRAVRMAIDEKREPQSSGLEPWDEENALRIDLSAFCRNYYCHFQEGKNKAEYQRWEYPSQRLEPGKEPLVTVCLKWTDDDSPKGTVFRLRYRIRGVNCLEILEANMFPWVGLQWVHSVDEDKLAHTHFHFRLWEHVYLCNVGETPLWLTGAFSGEPLKPGEMRELEVAFCA</sequence>
<name>A0A413FEJ3_9FIRM</name>
<proteinExistence type="predicted"/>
<reference evidence="1 2" key="1">
    <citation type="submission" date="2018-08" db="EMBL/GenBank/DDBJ databases">
        <title>A genome reference for cultivated species of the human gut microbiota.</title>
        <authorList>
            <person name="Zou Y."/>
            <person name="Xue W."/>
            <person name="Luo G."/>
        </authorList>
    </citation>
    <scope>NUCLEOTIDE SEQUENCE [LARGE SCALE GENOMIC DNA]</scope>
    <source>
        <strain evidence="1 2">AF04-15</strain>
    </source>
</reference>
<dbReference type="RefSeq" id="WP_117777482.1">
    <property type="nucleotide sequence ID" value="NZ_JAWRJJ010000473.1"/>
</dbReference>
<evidence type="ECO:0000313" key="2">
    <source>
        <dbReference type="Proteomes" id="UP000283880"/>
    </source>
</evidence>
<accession>A0A413FEJ3</accession>
<dbReference type="Proteomes" id="UP000283880">
    <property type="component" value="Unassembled WGS sequence"/>
</dbReference>
<dbReference type="EMBL" id="QSBM01000009">
    <property type="protein sequence ID" value="RGX28910.1"/>
    <property type="molecule type" value="Genomic_DNA"/>
</dbReference>
<gene>
    <name evidence="1" type="ORF">DWV29_12570</name>
</gene>
<dbReference type="OrthoDB" id="9892640at2"/>